<comment type="similarity">
    <text evidence="1">Belongs to the helicase family.</text>
</comment>
<protein>
    <recommendedName>
        <fullName evidence="1">ATP-dependent DNA helicase</fullName>
        <ecNumber evidence="1">5.6.2.3</ecNumber>
    </recommendedName>
</protein>
<dbReference type="AlphaFoldDB" id="A0AAV7X008"/>
<dbReference type="InterPro" id="IPR049163">
    <property type="entry name" value="Pif1-like_2B_dom"/>
</dbReference>
<sequence>MGASDAAWRILEFDLTGRDPTVECVPVHLDGQRIVSYRRGHEDEALAKDGKLEWYFNRPAAEVFDNVKYADFYENYRVHTKKPVRAREHDVWESVSGGRFVTRRQRGECVVRLFWVSPHRGELYYLRLLLSNFPCRSYADLYLLGGPDCKTFQEAACAMGLLDNEKEYSDALQEAHTFLLGNALRRMFVLLCNIGAPAAVLWEQHRDILSEDLFEGDENRERAYNQALIQIDRGLRRGGSNNVMHGLPDVVDDNTELGRERTAYSMDALKREVDEWLPRLSDEQRNVFNYIKLIVQQSQSASPITTSPNAVFLDAPGGCGKTLLCRVITAYLRLNKTVVICAASSGIAALNYDGGRTAHSTFGFPLEITDPRGVWSHTNGSQRGQFIKAAGLIIYDEVTMADRGLIEMMDRSLRDLMGSTRLFGGKPVMFCGDFRQLAPIVKGYHNEGDVVNASLISSRLWGFMKKMKLTVGQRCTDPEYSKHLLEIGEGRAPEHTFRLSNVEGDERTEPLIAIDRRVSHTYNVEELIAHVFPDEVLQNPDQCADRAILCTHNINVAATNELILGQLETEERELLSADSLALEAGDQADLYDIELLHQTTAKGVPPHVLKLKTGALCMIMRNLNSDDGLVNGAKVIIVQIGANVILIRRPGSPEVMALPRITFKFPIFDNSHVQMTRRQFPLQIAYAMSIHKSQGQTIRRCALDLRSGCFAHGQLYVALSRVPSPESLLILTPERRVRDGQIYARNIVYKNLIHRNSG</sequence>
<dbReference type="EC" id="5.6.2.3" evidence="1"/>
<dbReference type="GO" id="GO:0005524">
    <property type="term" value="F:ATP binding"/>
    <property type="evidence" value="ECO:0007669"/>
    <property type="project" value="UniProtKB-KW"/>
</dbReference>
<dbReference type="Pfam" id="PF05970">
    <property type="entry name" value="PIF1"/>
    <property type="match status" value="1"/>
</dbReference>
<keyword evidence="1" id="KW-0067">ATP-binding</keyword>
<dbReference type="SUPFAM" id="SSF52540">
    <property type="entry name" value="P-loop containing nucleoside triphosphate hydrolases"/>
    <property type="match status" value="2"/>
</dbReference>
<comment type="catalytic activity">
    <reaction evidence="1">
        <text>ATP + H2O = ADP + phosphate + H(+)</text>
        <dbReference type="Rhea" id="RHEA:13065"/>
        <dbReference type="ChEBI" id="CHEBI:15377"/>
        <dbReference type="ChEBI" id="CHEBI:15378"/>
        <dbReference type="ChEBI" id="CHEBI:30616"/>
        <dbReference type="ChEBI" id="CHEBI:43474"/>
        <dbReference type="ChEBI" id="CHEBI:456216"/>
        <dbReference type="EC" id="5.6.2.3"/>
    </reaction>
</comment>
<dbReference type="PANTHER" id="PTHR10492:SF95">
    <property type="entry name" value="HELITRON HELICASE-LIKE DOMAIN-CONTAINING PROTEIN"/>
    <property type="match status" value="1"/>
</dbReference>
<dbReference type="GO" id="GO:0006281">
    <property type="term" value="P:DNA repair"/>
    <property type="evidence" value="ECO:0007669"/>
    <property type="project" value="UniProtKB-KW"/>
</dbReference>
<evidence type="ECO:0000256" key="1">
    <source>
        <dbReference type="RuleBase" id="RU363044"/>
    </source>
</evidence>
<name>A0AAV7X008_9NEOP</name>
<dbReference type="PANTHER" id="PTHR10492">
    <property type="match status" value="1"/>
</dbReference>
<keyword evidence="1" id="KW-0234">DNA repair</keyword>
<comment type="cofactor">
    <cofactor evidence="1">
        <name>Mg(2+)</name>
        <dbReference type="ChEBI" id="CHEBI:18420"/>
    </cofactor>
</comment>
<gene>
    <name evidence="4" type="ORF">ONE63_011170</name>
</gene>
<keyword evidence="1" id="KW-0233">DNA recombination</keyword>
<dbReference type="GO" id="GO:0043139">
    <property type="term" value="F:5'-3' DNA helicase activity"/>
    <property type="evidence" value="ECO:0007669"/>
    <property type="project" value="UniProtKB-EC"/>
</dbReference>
<keyword evidence="1" id="KW-0347">Helicase</keyword>
<keyword evidence="1" id="KW-0547">Nucleotide-binding</keyword>
<organism evidence="4 5">
    <name type="scientific">Megalurothrips usitatus</name>
    <name type="common">bean blossom thrips</name>
    <dbReference type="NCBI Taxonomy" id="439358"/>
    <lineage>
        <taxon>Eukaryota</taxon>
        <taxon>Metazoa</taxon>
        <taxon>Ecdysozoa</taxon>
        <taxon>Arthropoda</taxon>
        <taxon>Hexapoda</taxon>
        <taxon>Insecta</taxon>
        <taxon>Pterygota</taxon>
        <taxon>Neoptera</taxon>
        <taxon>Paraneoptera</taxon>
        <taxon>Thysanoptera</taxon>
        <taxon>Terebrantia</taxon>
        <taxon>Thripoidea</taxon>
        <taxon>Thripidae</taxon>
        <taxon>Megalurothrips</taxon>
    </lineage>
</organism>
<dbReference type="InterPro" id="IPR027417">
    <property type="entry name" value="P-loop_NTPase"/>
</dbReference>
<reference evidence="4" key="1">
    <citation type="submission" date="2022-12" db="EMBL/GenBank/DDBJ databases">
        <title>Chromosome-level genome assembly of the bean flower thrips Megalurothrips usitatus.</title>
        <authorList>
            <person name="Ma L."/>
            <person name="Liu Q."/>
            <person name="Li H."/>
            <person name="Cai W."/>
        </authorList>
    </citation>
    <scope>NUCLEOTIDE SEQUENCE</scope>
    <source>
        <strain evidence="4">Cailab_2022a</strain>
    </source>
</reference>
<dbReference type="Gene3D" id="3.40.50.300">
    <property type="entry name" value="P-loop containing nucleotide triphosphate hydrolases"/>
    <property type="match status" value="2"/>
</dbReference>
<dbReference type="GO" id="GO:0006310">
    <property type="term" value="P:DNA recombination"/>
    <property type="evidence" value="ECO:0007669"/>
    <property type="project" value="UniProtKB-KW"/>
</dbReference>
<dbReference type="Pfam" id="PF21530">
    <property type="entry name" value="Pif1_2B_dom"/>
    <property type="match status" value="1"/>
</dbReference>
<proteinExistence type="inferred from homology"/>
<feature type="domain" description="DNA helicase Pif1-like DEAD-box helicase" evidence="2">
    <location>
        <begin position="280"/>
        <end position="494"/>
    </location>
</feature>
<dbReference type="CDD" id="cd18809">
    <property type="entry name" value="SF1_C_RecD"/>
    <property type="match status" value="1"/>
</dbReference>
<feature type="domain" description="DNA helicase Pif1-like 2B" evidence="3">
    <location>
        <begin position="594"/>
        <end position="639"/>
    </location>
</feature>
<dbReference type="GO" id="GO:0016787">
    <property type="term" value="F:hydrolase activity"/>
    <property type="evidence" value="ECO:0007669"/>
    <property type="project" value="UniProtKB-KW"/>
</dbReference>
<keyword evidence="1" id="KW-0378">Hydrolase</keyword>
<dbReference type="GO" id="GO:0000723">
    <property type="term" value="P:telomere maintenance"/>
    <property type="evidence" value="ECO:0007669"/>
    <property type="project" value="InterPro"/>
</dbReference>
<dbReference type="Proteomes" id="UP001075354">
    <property type="component" value="Unassembled WGS sequence"/>
</dbReference>
<evidence type="ECO:0000259" key="3">
    <source>
        <dbReference type="Pfam" id="PF21530"/>
    </source>
</evidence>
<dbReference type="InterPro" id="IPR010285">
    <property type="entry name" value="DNA_helicase_pif1-like_DEAD"/>
</dbReference>
<keyword evidence="1" id="KW-0227">DNA damage</keyword>
<accession>A0AAV7X008</accession>
<keyword evidence="5" id="KW-1185">Reference proteome</keyword>
<evidence type="ECO:0000313" key="5">
    <source>
        <dbReference type="Proteomes" id="UP001075354"/>
    </source>
</evidence>
<comment type="caution">
    <text evidence="4">The sequence shown here is derived from an EMBL/GenBank/DDBJ whole genome shotgun (WGS) entry which is preliminary data.</text>
</comment>
<evidence type="ECO:0000259" key="2">
    <source>
        <dbReference type="Pfam" id="PF05970"/>
    </source>
</evidence>
<evidence type="ECO:0000313" key="4">
    <source>
        <dbReference type="EMBL" id="KAJ1519223.1"/>
    </source>
</evidence>
<dbReference type="EMBL" id="JAPTSV010000183">
    <property type="protein sequence ID" value="KAJ1519223.1"/>
    <property type="molecule type" value="Genomic_DNA"/>
</dbReference>